<dbReference type="GO" id="GO:0016829">
    <property type="term" value="F:lyase activity"/>
    <property type="evidence" value="ECO:0007669"/>
    <property type="project" value="UniProtKB-KW"/>
</dbReference>
<name>T0YDV3_9ZZZZ</name>
<protein>
    <submittedName>
        <fullName evidence="1">Sphingosine-1-phosphate lyase</fullName>
    </submittedName>
</protein>
<reference evidence="1" key="2">
    <citation type="journal article" date="2014" name="ISME J.">
        <title>Microbial stratification in low pH oxic and suboxic macroscopic growths along an acid mine drainage.</title>
        <authorList>
            <person name="Mendez-Garcia C."/>
            <person name="Mesa V."/>
            <person name="Sprenger R.R."/>
            <person name="Richter M."/>
            <person name="Diez M.S."/>
            <person name="Solano J."/>
            <person name="Bargiela R."/>
            <person name="Golyshina O.V."/>
            <person name="Manteca A."/>
            <person name="Ramos J.L."/>
            <person name="Gallego J.R."/>
            <person name="Llorente I."/>
            <person name="Martins Dos Santos V.A."/>
            <person name="Jensen O.N."/>
            <person name="Pelaez A.I."/>
            <person name="Sanchez J."/>
            <person name="Ferrer M."/>
        </authorList>
    </citation>
    <scope>NUCLEOTIDE SEQUENCE</scope>
</reference>
<accession>T0YDV3</accession>
<evidence type="ECO:0000313" key="1">
    <source>
        <dbReference type="EMBL" id="EQD31338.1"/>
    </source>
</evidence>
<dbReference type="EMBL" id="AUZY01012165">
    <property type="protein sequence ID" value="EQD31338.1"/>
    <property type="molecule type" value="Genomic_DNA"/>
</dbReference>
<gene>
    <name evidence="1" type="ORF">B1B_18190</name>
</gene>
<proteinExistence type="predicted"/>
<dbReference type="AlphaFoldDB" id="T0YDV3"/>
<sequence>LNGLQLPPGLHFCVTRPNTYPSVMEEFLSTLRDAVNYAKGPDLRQAESSALYGLAGSVEGNKVVEELLVGALDAFYGIAQ</sequence>
<feature type="non-terminal residue" evidence="1">
    <location>
        <position position="1"/>
    </location>
</feature>
<dbReference type="InterPro" id="IPR015422">
    <property type="entry name" value="PyrdxlP-dep_Trfase_small"/>
</dbReference>
<organism evidence="1">
    <name type="scientific">mine drainage metagenome</name>
    <dbReference type="NCBI Taxonomy" id="410659"/>
    <lineage>
        <taxon>unclassified sequences</taxon>
        <taxon>metagenomes</taxon>
        <taxon>ecological metagenomes</taxon>
    </lineage>
</organism>
<dbReference type="Gene3D" id="6.10.140.2150">
    <property type="match status" value="1"/>
</dbReference>
<comment type="caution">
    <text evidence="1">The sequence shown here is derived from an EMBL/GenBank/DDBJ whole genome shotgun (WGS) entry which is preliminary data.</text>
</comment>
<dbReference type="Gene3D" id="3.90.1150.10">
    <property type="entry name" value="Aspartate Aminotransferase, domain 1"/>
    <property type="match status" value="1"/>
</dbReference>
<reference evidence="1" key="1">
    <citation type="submission" date="2013-08" db="EMBL/GenBank/DDBJ databases">
        <authorList>
            <person name="Mendez C."/>
            <person name="Richter M."/>
            <person name="Ferrer M."/>
            <person name="Sanchez J."/>
        </authorList>
    </citation>
    <scope>NUCLEOTIDE SEQUENCE</scope>
</reference>
<keyword evidence="1" id="KW-0456">Lyase</keyword>